<name>X0X605_9ZZZZ</name>
<protein>
    <submittedName>
        <fullName evidence="1">Uncharacterized protein</fullName>
    </submittedName>
</protein>
<proteinExistence type="predicted"/>
<feature type="non-terminal residue" evidence="1">
    <location>
        <position position="1"/>
    </location>
</feature>
<dbReference type="AlphaFoldDB" id="X0X605"/>
<organism evidence="1">
    <name type="scientific">marine sediment metagenome</name>
    <dbReference type="NCBI Taxonomy" id="412755"/>
    <lineage>
        <taxon>unclassified sequences</taxon>
        <taxon>metagenomes</taxon>
        <taxon>ecological metagenomes</taxon>
    </lineage>
</organism>
<gene>
    <name evidence="1" type="ORF">S01H1_68431</name>
</gene>
<feature type="non-terminal residue" evidence="1">
    <location>
        <position position="248"/>
    </location>
</feature>
<comment type="caution">
    <text evidence="1">The sequence shown here is derived from an EMBL/GenBank/DDBJ whole genome shotgun (WGS) entry which is preliminary data.</text>
</comment>
<evidence type="ECO:0000313" key="1">
    <source>
        <dbReference type="EMBL" id="GAG32078.1"/>
    </source>
</evidence>
<reference evidence="1" key="1">
    <citation type="journal article" date="2014" name="Front. Microbiol.">
        <title>High frequency of phylogenetically diverse reductive dehalogenase-homologous genes in deep subseafloor sedimentary metagenomes.</title>
        <authorList>
            <person name="Kawai M."/>
            <person name="Futagami T."/>
            <person name="Toyoda A."/>
            <person name="Takaki Y."/>
            <person name="Nishi S."/>
            <person name="Hori S."/>
            <person name="Arai W."/>
            <person name="Tsubouchi T."/>
            <person name="Morono Y."/>
            <person name="Uchiyama I."/>
            <person name="Ito T."/>
            <person name="Fujiyama A."/>
            <person name="Inagaki F."/>
            <person name="Takami H."/>
        </authorList>
    </citation>
    <scope>NUCLEOTIDE SEQUENCE</scope>
    <source>
        <strain evidence="1">Expedition CK06-06</strain>
    </source>
</reference>
<dbReference type="EMBL" id="BARS01045384">
    <property type="protein sequence ID" value="GAG32078.1"/>
    <property type="molecule type" value="Genomic_DNA"/>
</dbReference>
<sequence length="248" mass="28145">RNLPRPTVNQIRVETDALVSVLTANAPQTVVDPNSKAFTDKQAAQLGEIVLDAKNYTDKEEELREMLALWAVTTGNAFRKDYWDPDAAGGLGDTRTEVCAPFTITVNPQASSDDDIEWIMETQPKSFNEIRRVYDKPEGNGYTGLANTVKAEASYNEAIQRLLSIRSLGEFHSDWTYGYDDRVFKNYAILKEWFAKPTVKYPKGRYVVTANGVVLYTANESPSFDADKRLWHPYTHMRYLNVPANYWG</sequence>
<accession>X0X605</accession>